<accession>A0A368F2H1</accession>
<dbReference type="Proteomes" id="UP000252519">
    <property type="component" value="Unassembled WGS sequence"/>
</dbReference>
<organism evidence="1 2">
    <name type="scientific">Ancylostoma caninum</name>
    <name type="common">Dog hookworm</name>
    <dbReference type="NCBI Taxonomy" id="29170"/>
    <lineage>
        <taxon>Eukaryota</taxon>
        <taxon>Metazoa</taxon>
        <taxon>Ecdysozoa</taxon>
        <taxon>Nematoda</taxon>
        <taxon>Chromadorea</taxon>
        <taxon>Rhabditida</taxon>
        <taxon>Rhabditina</taxon>
        <taxon>Rhabditomorpha</taxon>
        <taxon>Strongyloidea</taxon>
        <taxon>Ancylostomatidae</taxon>
        <taxon>Ancylostomatinae</taxon>
        <taxon>Ancylostoma</taxon>
    </lineage>
</organism>
<comment type="caution">
    <text evidence="1">The sequence shown here is derived from an EMBL/GenBank/DDBJ whole genome shotgun (WGS) entry which is preliminary data.</text>
</comment>
<gene>
    <name evidence="1" type="ORF">ANCCAN_27981</name>
</gene>
<dbReference type="AlphaFoldDB" id="A0A368F2H1"/>
<evidence type="ECO:0000313" key="1">
    <source>
        <dbReference type="EMBL" id="RCN26293.1"/>
    </source>
</evidence>
<name>A0A368F2H1_ANCCA</name>
<dbReference type="STRING" id="29170.A0A368F2H1"/>
<dbReference type="EMBL" id="JOJR01008379">
    <property type="protein sequence ID" value="RCN26293.1"/>
    <property type="molecule type" value="Genomic_DNA"/>
</dbReference>
<proteinExistence type="predicted"/>
<evidence type="ECO:0000313" key="2">
    <source>
        <dbReference type="Proteomes" id="UP000252519"/>
    </source>
</evidence>
<keyword evidence="2" id="KW-1185">Reference proteome</keyword>
<reference evidence="1 2" key="1">
    <citation type="submission" date="2014-10" db="EMBL/GenBank/DDBJ databases">
        <title>Draft genome of the hookworm Ancylostoma caninum.</title>
        <authorList>
            <person name="Mitreva M."/>
        </authorList>
    </citation>
    <scope>NUCLEOTIDE SEQUENCE [LARGE SCALE GENOMIC DNA]</scope>
    <source>
        <strain evidence="1 2">Baltimore</strain>
    </source>
</reference>
<sequence>MELVMKTFKENSYKAKNLFIEAVKRIAKEDWKGEIATLKKAAREGVMVGPEVVIRHLVV</sequence>
<dbReference type="OrthoDB" id="10322128at2759"/>
<protein>
    <submittedName>
        <fullName evidence="1">Uncharacterized protein</fullName>
    </submittedName>
</protein>